<evidence type="ECO:0008006" key="3">
    <source>
        <dbReference type="Google" id="ProtNLM"/>
    </source>
</evidence>
<gene>
    <name evidence="1" type="ORF">SAMN04487935_0747</name>
</gene>
<name>A0A1G8SY56_9FLAO</name>
<dbReference type="RefSeq" id="WP_091391915.1">
    <property type="nucleotide sequence ID" value="NZ_BKAI01000002.1"/>
</dbReference>
<accession>A0A1G8SY56</accession>
<organism evidence="1 2">
    <name type="scientific">Flavobacterium noncentrifugens</name>
    <dbReference type="NCBI Taxonomy" id="1128970"/>
    <lineage>
        <taxon>Bacteria</taxon>
        <taxon>Pseudomonadati</taxon>
        <taxon>Bacteroidota</taxon>
        <taxon>Flavobacteriia</taxon>
        <taxon>Flavobacteriales</taxon>
        <taxon>Flavobacteriaceae</taxon>
        <taxon>Flavobacterium</taxon>
    </lineage>
</organism>
<dbReference type="STRING" id="1128970.SAMN04487935_0747"/>
<proteinExistence type="predicted"/>
<keyword evidence="2" id="KW-1185">Reference proteome</keyword>
<dbReference type="OrthoDB" id="8480302at2"/>
<protein>
    <recommendedName>
        <fullName evidence="3">Signal transducing protein</fullName>
    </recommendedName>
</protein>
<sequence length="79" mass="8948">MESFITIAIFDYPHEIAILKHRLDQEGLQYYFENEATASIVPMYSIALGGIKLKIHPNDSELVKQILSELNGDSNLKIV</sequence>
<dbReference type="Proteomes" id="UP000199580">
    <property type="component" value="Unassembled WGS sequence"/>
</dbReference>
<dbReference type="AlphaFoldDB" id="A0A1G8SY56"/>
<evidence type="ECO:0000313" key="2">
    <source>
        <dbReference type="Proteomes" id="UP000199580"/>
    </source>
</evidence>
<dbReference type="EMBL" id="FNEZ01000001">
    <property type="protein sequence ID" value="SDJ34199.1"/>
    <property type="molecule type" value="Genomic_DNA"/>
</dbReference>
<evidence type="ECO:0000313" key="1">
    <source>
        <dbReference type="EMBL" id="SDJ34199.1"/>
    </source>
</evidence>
<reference evidence="1 2" key="1">
    <citation type="submission" date="2016-10" db="EMBL/GenBank/DDBJ databases">
        <authorList>
            <person name="de Groot N.N."/>
        </authorList>
    </citation>
    <scope>NUCLEOTIDE SEQUENCE [LARGE SCALE GENOMIC DNA]</scope>
    <source>
        <strain evidence="1 2">CGMCC 1.10076</strain>
    </source>
</reference>